<gene>
    <name evidence="3" type="ORF">L917_10095</name>
</gene>
<reference evidence="3" key="1">
    <citation type="submission" date="2013-11" db="EMBL/GenBank/DDBJ databases">
        <title>The Genome Sequence of Phytophthora parasitica CHvinca01.</title>
        <authorList>
            <consortium name="The Broad Institute Genomics Platform"/>
            <person name="Russ C."/>
            <person name="Tyler B."/>
            <person name="Panabieres F."/>
            <person name="Shan W."/>
            <person name="Tripathy S."/>
            <person name="Grunwald N."/>
            <person name="Machado M."/>
            <person name="Johnson C.S."/>
            <person name="Arredondo F."/>
            <person name="Hong C."/>
            <person name="Coffey M."/>
            <person name="Young S.K."/>
            <person name="Zeng Q."/>
            <person name="Gargeya S."/>
            <person name="Fitzgerald M."/>
            <person name="Abouelleil A."/>
            <person name="Alvarado L."/>
            <person name="Chapman S.B."/>
            <person name="Gainer-Dewar J."/>
            <person name="Goldberg J."/>
            <person name="Griggs A."/>
            <person name="Gujja S."/>
            <person name="Hansen M."/>
            <person name="Howarth C."/>
            <person name="Imamovic A."/>
            <person name="Ireland A."/>
            <person name="Larimer J."/>
            <person name="McCowan C."/>
            <person name="Murphy C."/>
            <person name="Pearson M."/>
            <person name="Poon T.W."/>
            <person name="Priest M."/>
            <person name="Roberts A."/>
            <person name="Saif S."/>
            <person name="Shea T."/>
            <person name="Sykes S."/>
            <person name="Wortman J."/>
            <person name="Nusbaum C."/>
            <person name="Birren B."/>
        </authorList>
    </citation>
    <scope>NUCLEOTIDE SEQUENCE [LARGE SCALE GENOMIC DNA]</scope>
    <source>
        <strain evidence="3">CHvinca01</strain>
    </source>
</reference>
<evidence type="ECO:0000256" key="2">
    <source>
        <dbReference type="SAM" id="SignalP"/>
    </source>
</evidence>
<dbReference type="OMA" id="EKDHHAD"/>
<feature type="non-terminal residue" evidence="3">
    <location>
        <position position="66"/>
    </location>
</feature>
<sequence length="66" mass="6687">MKLSYIIAFAAVVVASTAIPANAATGLTTNNVAELQVVRQLGAGGGLRGSQQGDQNQNTPSTSQND</sequence>
<name>W2L1W0_PHYNI</name>
<feature type="compositionally biased region" description="Polar residues" evidence="1">
    <location>
        <begin position="56"/>
        <end position="66"/>
    </location>
</feature>
<evidence type="ECO:0000256" key="1">
    <source>
        <dbReference type="SAM" id="MobiDB-lite"/>
    </source>
</evidence>
<dbReference type="AlphaFoldDB" id="W2L1W0"/>
<dbReference type="EMBL" id="KI680102">
    <property type="protein sequence ID" value="ETL91347.1"/>
    <property type="molecule type" value="Genomic_DNA"/>
</dbReference>
<organism evidence="3">
    <name type="scientific">Phytophthora nicotianae</name>
    <name type="common">Potato buckeye rot agent</name>
    <name type="synonym">Phytophthora parasitica</name>
    <dbReference type="NCBI Taxonomy" id="4792"/>
    <lineage>
        <taxon>Eukaryota</taxon>
        <taxon>Sar</taxon>
        <taxon>Stramenopiles</taxon>
        <taxon>Oomycota</taxon>
        <taxon>Peronosporomycetes</taxon>
        <taxon>Peronosporales</taxon>
        <taxon>Peronosporaceae</taxon>
        <taxon>Phytophthora</taxon>
    </lineage>
</organism>
<dbReference type="Proteomes" id="UP000054423">
    <property type="component" value="Unassembled WGS sequence"/>
</dbReference>
<keyword evidence="2" id="KW-0732">Signal</keyword>
<protein>
    <recommendedName>
        <fullName evidence="4">RxLR effector protein</fullName>
    </recommendedName>
</protein>
<evidence type="ECO:0000313" key="3">
    <source>
        <dbReference type="EMBL" id="ETL91347.1"/>
    </source>
</evidence>
<evidence type="ECO:0008006" key="4">
    <source>
        <dbReference type="Google" id="ProtNLM"/>
    </source>
</evidence>
<feature type="region of interest" description="Disordered" evidence="1">
    <location>
        <begin position="44"/>
        <end position="66"/>
    </location>
</feature>
<proteinExistence type="predicted"/>
<feature type="chain" id="PRO_5004820160" description="RxLR effector protein" evidence="2">
    <location>
        <begin position="24"/>
        <end position="66"/>
    </location>
</feature>
<dbReference type="VEuPathDB" id="FungiDB:PPTG_21148"/>
<feature type="signal peptide" evidence="2">
    <location>
        <begin position="1"/>
        <end position="23"/>
    </location>
</feature>
<accession>W2L1W0</accession>
<dbReference type="OrthoDB" id="129872at2759"/>